<evidence type="ECO:0000259" key="5">
    <source>
        <dbReference type="PROSITE" id="PS50112"/>
    </source>
</evidence>
<dbReference type="InterPro" id="IPR001789">
    <property type="entry name" value="Sig_transdc_resp-reg_receiver"/>
</dbReference>
<comment type="function">
    <text evidence="2">May play the central regulatory role in sporulation. It may be an element of the effector pathway responsible for the activation of sporulation genes in response to nutritional stress. Spo0A may act in concert with spo0H (a sigma factor) to control the expression of some genes that are critical to the sporulation process.</text>
</comment>
<dbReference type="RefSeq" id="WP_139249480.1">
    <property type="nucleotide sequence ID" value="NZ_FQVI01000007.1"/>
</dbReference>
<dbReference type="Gene3D" id="3.30.450.40">
    <property type="match status" value="1"/>
</dbReference>
<dbReference type="NCBIfam" id="TIGR00254">
    <property type="entry name" value="GGDEF"/>
    <property type="match status" value="1"/>
</dbReference>
<keyword evidence="10" id="KW-1185">Reference proteome</keyword>
<dbReference type="SMART" id="SM00086">
    <property type="entry name" value="PAC"/>
    <property type="match status" value="2"/>
</dbReference>
<sequence length="1148" mass="132204">MNKKDTILIVDDMELNRAILRNIFEDDYNLLEAEDGEQAVILARQYHSSIVIILLDLVMPVMDGYKVMEELARKHLLEELPVIVITAEDSTENEVKAFDLGASDIIMKPFEPYVVKRRVQNVIELTLHRLNQQELIEEQAAKLRESNAIMIDALSSIIEYRSVETGQHIQRIRIFTKILLENVAYSYPEFGLNERNIEIIVSASSMHDIGKIAIPDKILNKPGRLTQEEFSVMKTHTTKGCEMLANLNGMSDKEYLQYAYNICRYHHERWDGKGYPDGLRGDSIPICAQVVGIADCYDALTTDRVYKKAISPEHAFNMILNGECGTFSPRLLECLKNVKGLFEECTREYADGHTPKTADIKTISPVLFSREETLQMGQLKYFAMLQYTDATVMEVDMDNGVYHVVYTSGREFETLKTGKRFENSILHFIQESVHPEEQKQLLSFFGREMEDFFVNGLRKSSVNCRIYSSADEAYYWCMVTLVRIEVNNPYSRKAMIIWDKRAAEETELPRDERKRDKLFSVGILDSLLGGVQTCKNDKWFTILQMNSGLKELLGYTEEEIQNQFQNRYLNFIYPKDRDMVHTKIQEQLKKGNFAELEYRITAKDGSTLWVLDKRCLMSRTGEEEYFLYVLVDITQLKKAQEELRLTLERHQIIMERSNDIIFEWDIEHDTVSYSNNWEKKFGYQPVREGATKKIPKAPHLHPKDQTCFTQLIHDMKSGIPYSEIEFRVADAGGRYRWCKIRAAAQFDSAGRPFKTVGVVTDIDEEKRASQILLDEAQRDGLTKLYNKGSGRKRIEELLNDKAKGTSAAMMIIDLDNFKMINDTYGHMFGDVVLQEFAGELLQLFRDLDIICRIGGDEFLIFMENAPQKAASIRARKIIEASHRLFRENAISYTPSCSVGIGIYPEDGTDFETLFHHSDVALYDAKKRGKNTYSFYSPAILNCPFNMPAVKPTVNTLIESETAPAQVMYRLIEDAFTILYESVAPEDAIACILKMVGREFAASRTYIFEDSRDGRSTSNTFEWCNEGIESQKDKLQNYSYDNLGGREHYMSLFNEEGVFYCPDVEQLSERYREMFKAQGIQSLLQCEIRRNGAFAGFVGFDDCKIKRFWLKDQIYALSFIAKMLSVFLNEKREGSGIQHSLPAEKDGYI</sequence>
<dbReference type="AlphaFoldDB" id="A0A1M4X047"/>
<feature type="modified residue" description="4-aspartylphosphate" evidence="3">
    <location>
        <position position="56"/>
    </location>
</feature>
<feature type="domain" description="PAS" evidence="5">
    <location>
        <begin position="542"/>
        <end position="591"/>
    </location>
</feature>
<dbReference type="SMART" id="SM00448">
    <property type="entry name" value="REC"/>
    <property type="match status" value="1"/>
</dbReference>
<feature type="domain" description="HD-GYP" evidence="8">
    <location>
        <begin position="143"/>
        <end position="351"/>
    </location>
</feature>
<dbReference type="EMBL" id="FQVI01000007">
    <property type="protein sequence ID" value="SHE86562.1"/>
    <property type="molecule type" value="Genomic_DNA"/>
</dbReference>
<dbReference type="STRING" id="1122155.SAMN02745158_01812"/>
<dbReference type="SUPFAM" id="SSF55781">
    <property type="entry name" value="GAF domain-like"/>
    <property type="match status" value="1"/>
</dbReference>
<dbReference type="CDD" id="cd01949">
    <property type="entry name" value="GGDEF"/>
    <property type="match status" value="1"/>
</dbReference>
<feature type="domain" description="PAC" evidence="6">
    <location>
        <begin position="722"/>
        <end position="774"/>
    </location>
</feature>
<dbReference type="SUPFAM" id="SSF55785">
    <property type="entry name" value="PYP-like sensor domain (PAS domain)"/>
    <property type="match status" value="2"/>
</dbReference>
<dbReference type="Pfam" id="PF00990">
    <property type="entry name" value="GGDEF"/>
    <property type="match status" value="1"/>
</dbReference>
<dbReference type="InterPro" id="IPR000700">
    <property type="entry name" value="PAS-assoc_C"/>
</dbReference>
<evidence type="ECO:0000256" key="3">
    <source>
        <dbReference type="PROSITE-ProRule" id="PRU00169"/>
    </source>
</evidence>
<dbReference type="GO" id="GO:0000160">
    <property type="term" value="P:phosphorelay signal transduction system"/>
    <property type="evidence" value="ECO:0007669"/>
    <property type="project" value="InterPro"/>
</dbReference>
<dbReference type="InterPro" id="IPR029016">
    <property type="entry name" value="GAF-like_dom_sf"/>
</dbReference>
<dbReference type="PROSITE" id="PS50112">
    <property type="entry name" value="PAS"/>
    <property type="match status" value="1"/>
</dbReference>
<dbReference type="PROSITE" id="PS50113">
    <property type="entry name" value="PAC"/>
    <property type="match status" value="2"/>
</dbReference>
<evidence type="ECO:0000313" key="10">
    <source>
        <dbReference type="Proteomes" id="UP000184245"/>
    </source>
</evidence>
<protein>
    <recommendedName>
        <fullName evidence="1">Stage 0 sporulation protein A homolog</fullName>
    </recommendedName>
</protein>
<dbReference type="NCBIfam" id="TIGR00229">
    <property type="entry name" value="sensory_box"/>
    <property type="match status" value="2"/>
</dbReference>
<dbReference type="InterPro" id="IPR000014">
    <property type="entry name" value="PAS"/>
</dbReference>
<dbReference type="PANTHER" id="PTHR45228:SF5">
    <property type="entry name" value="CYCLIC DI-GMP PHOSPHODIESTERASE VC_1348-RELATED"/>
    <property type="match status" value="1"/>
</dbReference>
<dbReference type="SUPFAM" id="SSF109604">
    <property type="entry name" value="HD-domain/PDEase-like"/>
    <property type="match status" value="1"/>
</dbReference>
<dbReference type="Pfam" id="PF00072">
    <property type="entry name" value="Response_reg"/>
    <property type="match status" value="1"/>
</dbReference>
<name>A0A1M4X047_9CLOT</name>
<feature type="domain" description="GGDEF" evidence="7">
    <location>
        <begin position="805"/>
        <end position="937"/>
    </location>
</feature>
<dbReference type="InterPro" id="IPR000160">
    <property type="entry name" value="GGDEF_dom"/>
</dbReference>
<evidence type="ECO:0000259" key="6">
    <source>
        <dbReference type="PROSITE" id="PS50113"/>
    </source>
</evidence>
<dbReference type="Gene3D" id="1.10.3210.10">
    <property type="entry name" value="Hypothetical protein af1432"/>
    <property type="match status" value="1"/>
</dbReference>
<feature type="domain" description="PAC" evidence="6">
    <location>
        <begin position="594"/>
        <end position="645"/>
    </location>
</feature>
<dbReference type="InterPro" id="IPR037522">
    <property type="entry name" value="HD_GYP_dom"/>
</dbReference>
<dbReference type="PROSITE" id="PS51832">
    <property type="entry name" value="HD_GYP"/>
    <property type="match status" value="1"/>
</dbReference>
<dbReference type="InterPro" id="IPR052020">
    <property type="entry name" value="Cyclic_di-GMP/3'3'-cGAMP_PDE"/>
</dbReference>
<dbReference type="Pfam" id="PF08447">
    <property type="entry name" value="PAS_3"/>
    <property type="match status" value="2"/>
</dbReference>
<evidence type="ECO:0000259" key="8">
    <source>
        <dbReference type="PROSITE" id="PS51832"/>
    </source>
</evidence>
<dbReference type="PROSITE" id="PS50110">
    <property type="entry name" value="RESPONSE_REGULATORY"/>
    <property type="match status" value="1"/>
</dbReference>
<dbReference type="SUPFAM" id="SSF52172">
    <property type="entry name" value="CheY-like"/>
    <property type="match status" value="1"/>
</dbReference>
<dbReference type="Gene3D" id="3.40.50.2300">
    <property type="match status" value="1"/>
</dbReference>
<dbReference type="InterPro" id="IPR029787">
    <property type="entry name" value="Nucleotide_cyclase"/>
</dbReference>
<dbReference type="SUPFAM" id="SSF55073">
    <property type="entry name" value="Nucleotide cyclase"/>
    <property type="match status" value="1"/>
</dbReference>
<evidence type="ECO:0000256" key="2">
    <source>
        <dbReference type="ARBA" id="ARBA00024867"/>
    </source>
</evidence>
<organism evidence="9 10">
    <name type="scientific">Lactonifactor longoviformis DSM 17459</name>
    <dbReference type="NCBI Taxonomy" id="1122155"/>
    <lineage>
        <taxon>Bacteria</taxon>
        <taxon>Bacillati</taxon>
        <taxon>Bacillota</taxon>
        <taxon>Clostridia</taxon>
        <taxon>Eubacteriales</taxon>
        <taxon>Clostridiaceae</taxon>
        <taxon>Lactonifactor</taxon>
    </lineage>
</organism>
<feature type="domain" description="Response regulatory" evidence="4">
    <location>
        <begin position="6"/>
        <end position="123"/>
    </location>
</feature>
<dbReference type="InterPro" id="IPR035965">
    <property type="entry name" value="PAS-like_dom_sf"/>
</dbReference>
<proteinExistence type="predicted"/>
<dbReference type="InterPro" id="IPR003607">
    <property type="entry name" value="HD/PDEase_dom"/>
</dbReference>
<dbReference type="SMART" id="SM00267">
    <property type="entry name" value="GGDEF"/>
    <property type="match status" value="1"/>
</dbReference>
<evidence type="ECO:0000259" key="4">
    <source>
        <dbReference type="PROSITE" id="PS50110"/>
    </source>
</evidence>
<dbReference type="Gene3D" id="3.30.70.270">
    <property type="match status" value="1"/>
</dbReference>
<accession>A0A1M4X047</accession>
<dbReference type="Pfam" id="PF13487">
    <property type="entry name" value="HD_5"/>
    <property type="match status" value="1"/>
</dbReference>
<dbReference type="CDD" id="cd00077">
    <property type="entry name" value="HDc"/>
    <property type="match status" value="1"/>
</dbReference>
<evidence type="ECO:0000313" key="9">
    <source>
        <dbReference type="EMBL" id="SHE86562.1"/>
    </source>
</evidence>
<dbReference type="InterPro" id="IPR043128">
    <property type="entry name" value="Rev_trsase/Diguanyl_cyclase"/>
</dbReference>
<dbReference type="CDD" id="cd00130">
    <property type="entry name" value="PAS"/>
    <property type="match status" value="2"/>
</dbReference>
<keyword evidence="3" id="KW-0597">Phosphoprotein</keyword>
<dbReference type="InterPro" id="IPR011006">
    <property type="entry name" value="CheY-like_superfamily"/>
</dbReference>
<dbReference type="InterPro" id="IPR013655">
    <property type="entry name" value="PAS_fold_3"/>
</dbReference>
<dbReference type="Proteomes" id="UP000184245">
    <property type="component" value="Unassembled WGS sequence"/>
</dbReference>
<dbReference type="PROSITE" id="PS50887">
    <property type="entry name" value="GGDEF"/>
    <property type="match status" value="1"/>
</dbReference>
<dbReference type="Gene3D" id="3.30.450.20">
    <property type="entry name" value="PAS domain"/>
    <property type="match status" value="2"/>
</dbReference>
<dbReference type="InterPro" id="IPR001610">
    <property type="entry name" value="PAC"/>
</dbReference>
<gene>
    <name evidence="9" type="ORF">SAMN02745158_01812</name>
</gene>
<dbReference type="PANTHER" id="PTHR45228">
    <property type="entry name" value="CYCLIC DI-GMP PHOSPHODIESTERASE TM_0186-RELATED"/>
    <property type="match status" value="1"/>
</dbReference>
<evidence type="ECO:0000259" key="7">
    <source>
        <dbReference type="PROSITE" id="PS50887"/>
    </source>
</evidence>
<reference evidence="9 10" key="1">
    <citation type="submission" date="2016-11" db="EMBL/GenBank/DDBJ databases">
        <authorList>
            <person name="Jaros S."/>
            <person name="Januszkiewicz K."/>
            <person name="Wedrychowicz H."/>
        </authorList>
    </citation>
    <scope>NUCLEOTIDE SEQUENCE [LARGE SCALE GENOMIC DNA]</scope>
    <source>
        <strain evidence="9 10">DSM 17459</strain>
    </source>
</reference>
<evidence type="ECO:0000256" key="1">
    <source>
        <dbReference type="ARBA" id="ARBA00018672"/>
    </source>
</evidence>
<dbReference type="OrthoDB" id="9804747at2"/>